<reference evidence="3" key="1">
    <citation type="journal article" date="2012" name="Nat. Biotechnol.">
        <title>Reference genome sequence of the model plant Setaria.</title>
        <authorList>
            <person name="Bennetzen J.L."/>
            <person name="Schmutz J."/>
            <person name="Wang H."/>
            <person name="Percifield R."/>
            <person name="Hawkins J."/>
            <person name="Pontaroli A.C."/>
            <person name="Estep M."/>
            <person name="Feng L."/>
            <person name="Vaughn J.N."/>
            <person name="Grimwood J."/>
            <person name="Jenkins J."/>
            <person name="Barry K."/>
            <person name="Lindquist E."/>
            <person name="Hellsten U."/>
            <person name="Deshpande S."/>
            <person name="Wang X."/>
            <person name="Wu X."/>
            <person name="Mitros T."/>
            <person name="Triplett J."/>
            <person name="Yang X."/>
            <person name="Ye C.Y."/>
            <person name="Mauro-Herrera M."/>
            <person name="Wang L."/>
            <person name="Li P."/>
            <person name="Sharma M."/>
            <person name="Sharma R."/>
            <person name="Ronald P.C."/>
            <person name="Panaud O."/>
            <person name="Kellogg E.A."/>
            <person name="Brutnell T.P."/>
            <person name="Doust A.N."/>
            <person name="Tuskan G.A."/>
            <person name="Rokhsar D."/>
            <person name="Devos K.M."/>
        </authorList>
    </citation>
    <scope>NUCLEOTIDE SEQUENCE [LARGE SCALE GENOMIC DNA]</scope>
    <source>
        <strain evidence="3">cv. Yugu1</strain>
    </source>
</reference>
<protein>
    <recommendedName>
        <fullName evidence="4">Secreted protein</fullName>
    </recommendedName>
</protein>
<keyword evidence="1" id="KW-0732">Signal</keyword>
<evidence type="ECO:0000313" key="3">
    <source>
        <dbReference type="Proteomes" id="UP000004995"/>
    </source>
</evidence>
<proteinExistence type="predicted"/>
<dbReference type="EMBL" id="AGNK02006135">
    <property type="status" value="NOT_ANNOTATED_CDS"/>
    <property type="molecule type" value="Genomic_DNA"/>
</dbReference>
<evidence type="ECO:0000313" key="2">
    <source>
        <dbReference type="EnsemblPlants" id="KQK92727"/>
    </source>
</evidence>
<keyword evidence="3" id="KW-1185">Reference proteome</keyword>
<dbReference type="HOGENOM" id="CLU_2709544_0_0_1"/>
<dbReference type="Proteomes" id="UP000004995">
    <property type="component" value="Unassembled WGS sequence"/>
</dbReference>
<dbReference type="AlphaFoldDB" id="K4AHK9"/>
<accession>K4AHK9</accession>
<evidence type="ECO:0008006" key="4">
    <source>
        <dbReference type="Google" id="ProtNLM"/>
    </source>
</evidence>
<dbReference type="EnsemblPlants" id="KQK92727">
    <property type="protein sequence ID" value="KQK92727"/>
    <property type="gene ID" value="SETIT_038366mg"/>
</dbReference>
<sequence length="73" mass="8305">MDLTLHFRPHLSFLFFLLCDALDSQQQPAIERLRTERARKLAVDSIPGSCCMSASLERGFLITSLLNAIFYSK</sequence>
<feature type="signal peptide" evidence="1">
    <location>
        <begin position="1"/>
        <end position="21"/>
    </location>
</feature>
<reference evidence="2" key="2">
    <citation type="submission" date="2018-08" db="UniProtKB">
        <authorList>
            <consortium name="EnsemblPlants"/>
        </authorList>
    </citation>
    <scope>IDENTIFICATION</scope>
    <source>
        <strain evidence="2">Yugu1</strain>
    </source>
</reference>
<dbReference type="Gramene" id="KQK92727">
    <property type="protein sequence ID" value="KQK92727"/>
    <property type="gene ID" value="SETIT_038366mg"/>
</dbReference>
<evidence type="ECO:0000256" key="1">
    <source>
        <dbReference type="SAM" id="SignalP"/>
    </source>
</evidence>
<dbReference type="InParanoid" id="K4AHK9"/>
<feature type="chain" id="PRO_5010128929" description="Secreted protein" evidence="1">
    <location>
        <begin position="22"/>
        <end position="73"/>
    </location>
</feature>
<name>K4AHK9_SETIT</name>
<organism evidence="2 3">
    <name type="scientific">Setaria italica</name>
    <name type="common">Foxtail millet</name>
    <name type="synonym">Panicum italicum</name>
    <dbReference type="NCBI Taxonomy" id="4555"/>
    <lineage>
        <taxon>Eukaryota</taxon>
        <taxon>Viridiplantae</taxon>
        <taxon>Streptophyta</taxon>
        <taxon>Embryophyta</taxon>
        <taxon>Tracheophyta</taxon>
        <taxon>Spermatophyta</taxon>
        <taxon>Magnoliopsida</taxon>
        <taxon>Liliopsida</taxon>
        <taxon>Poales</taxon>
        <taxon>Poaceae</taxon>
        <taxon>PACMAD clade</taxon>
        <taxon>Panicoideae</taxon>
        <taxon>Panicodae</taxon>
        <taxon>Paniceae</taxon>
        <taxon>Cenchrinae</taxon>
        <taxon>Setaria</taxon>
    </lineage>
</organism>